<dbReference type="OrthoDB" id="270318at2759"/>
<accession>A0A067MIR7</accession>
<dbReference type="GO" id="GO:0005743">
    <property type="term" value="C:mitochondrial inner membrane"/>
    <property type="evidence" value="ECO:0007669"/>
    <property type="project" value="UniProtKB-SubCell"/>
</dbReference>
<keyword evidence="3" id="KW-0809">Transit peptide</keyword>
<keyword evidence="4" id="KW-0496">Mitochondrion</keyword>
<proteinExistence type="inferred from homology"/>
<evidence type="ECO:0000256" key="5">
    <source>
        <dbReference type="ARBA" id="ARBA00023136"/>
    </source>
</evidence>
<organism evidence="7 8">
    <name type="scientific">Botryobasidium botryosum (strain FD-172 SS1)</name>
    <dbReference type="NCBI Taxonomy" id="930990"/>
    <lineage>
        <taxon>Eukaryota</taxon>
        <taxon>Fungi</taxon>
        <taxon>Dikarya</taxon>
        <taxon>Basidiomycota</taxon>
        <taxon>Agaricomycotina</taxon>
        <taxon>Agaricomycetes</taxon>
        <taxon>Cantharellales</taxon>
        <taxon>Botryobasidiaceae</taxon>
        <taxon>Botryobasidium</taxon>
    </lineage>
</organism>
<name>A0A067MIR7_BOTB1</name>
<dbReference type="SUPFAM" id="SSF48576">
    <property type="entry name" value="Terpenoid synthases"/>
    <property type="match status" value="1"/>
</dbReference>
<evidence type="ECO:0000313" key="8">
    <source>
        <dbReference type="Proteomes" id="UP000027195"/>
    </source>
</evidence>
<dbReference type="Gene3D" id="1.10.600.10">
    <property type="entry name" value="Farnesyl Diphosphate Synthase"/>
    <property type="match status" value="1"/>
</dbReference>
<gene>
    <name evidence="7" type="ORF">BOTBODRAFT_35328</name>
</gene>
<keyword evidence="2" id="KW-0999">Mitochondrion inner membrane</keyword>
<dbReference type="STRING" id="930990.A0A067MIR7"/>
<evidence type="ECO:0000313" key="7">
    <source>
        <dbReference type="EMBL" id="KDQ11451.1"/>
    </source>
</evidence>
<dbReference type="InParanoid" id="A0A067MIR7"/>
<evidence type="ECO:0000256" key="4">
    <source>
        <dbReference type="ARBA" id="ARBA00023128"/>
    </source>
</evidence>
<evidence type="ECO:0000256" key="6">
    <source>
        <dbReference type="ARBA" id="ARBA00038273"/>
    </source>
</evidence>
<evidence type="ECO:0000256" key="1">
    <source>
        <dbReference type="ARBA" id="ARBA00004273"/>
    </source>
</evidence>
<sequence>MILSARHRPVSNALRHLQRRHVSQARTGGIQDPAAYCRDLVRKHDNDAFLCSYFYPRHLQGAYFGLRAFNVELATVKENVSRTMIGQMRMQFWRDAVKGISEDKPPNHPIALALHAASKQASLPGYHLKRMIDAREQDLQNPTYMTVESLQNYAESTSSTLLYLLLSLLSLSSSSTLSHAASHLGIAHSFATLLRAMPFHASQGRVIIPAEITSKHGVTQEEVVRKGGSAPGIDDAVYEFATLANDHLITARESFKDGGVPDEAMPIFLTGIPVASYLSRLEAVNFDAFHPSLQTKDWKLPFQIWRGRRSRMF</sequence>
<dbReference type="InterPro" id="IPR002060">
    <property type="entry name" value="Squ/phyt_synthse"/>
</dbReference>
<comment type="similarity">
    <text evidence="6">Belongs to the NDUFAF6 family.</text>
</comment>
<dbReference type="HOGENOM" id="CLU_037269_6_2_1"/>
<dbReference type="InterPro" id="IPR008949">
    <property type="entry name" value="Isoprenoid_synthase_dom_sf"/>
</dbReference>
<evidence type="ECO:0000256" key="2">
    <source>
        <dbReference type="ARBA" id="ARBA00022792"/>
    </source>
</evidence>
<dbReference type="GO" id="GO:0032981">
    <property type="term" value="P:mitochondrial respiratory chain complex I assembly"/>
    <property type="evidence" value="ECO:0007669"/>
    <property type="project" value="TreeGrafter"/>
</dbReference>
<dbReference type="Proteomes" id="UP000027195">
    <property type="component" value="Unassembled WGS sequence"/>
</dbReference>
<protein>
    <recommendedName>
        <fullName evidence="9">Squalene/phytoene synthase</fullName>
    </recommendedName>
</protein>
<dbReference type="PANTHER" id="PTHR21181:SF13">
    <property type="entry name" value="NADH DEHYDROGENASE (UBIQUINONE) COMPLEX I, ASSEMBLY FACTOR 6"/>
    <property type="match status" value="1"/>
</dbReference>
<comment type="subcellular location">
    <subcellularLocation>
        <location evidence="1">Mitochondrion inner membrane</location>
    </subcellularLocation>
</comment>
<dbReference type="Pfam" id="PF00494">
    <property type="entry name" value="SQS_PSY"/>
    <property type="match status" value="1"/>
</dbReference>
<evidence type="ECO:0008006" key="9">
    <source>
        <dbReference type="Google" id="ProtNLM"/>
    </source>
</evidence>
<reference evidence="8" key="1">
    <citation type="journal article" date="2014" name="Proc. Natl. Acad. Sci. U.S.A.">
        <title>Extensive sampling of basidiomycete genomes demonstrates inadequacy of the white-rot/brown-rot paradigm for wood decay fungi.</title>
        <authorList>
            <person name="Riley R."/>
            <person name="Salamov A.A."/>
            <person name="Brown D.W."/>
            <person name="Nagy L.G."/>
            <person name="Floudas D."/>
            <person name="Held B.W."/>
            <person name="Levasseur A."/>
            <person name="Lombard V."/>
            <person name="Morin E."/>
            <person name="Otillar R."/>
            <person name="Lindquist E.A."/>
            <person name="Sun H."/>
            <person name="LaButti K.M."/>
            <person name="Schmutz J."/>
            <person name="Jabbour D."/>
            <person name="Luo H."/>
            <person name="Baker S.E."/>
            <person name="Pisabarro A.G."/>
            <person name="Walton J.D."/>
            <person name="Blanchette R.A."/>
            <person name="Henrissat B."/>
            <person name="Martin F."/>
            <person name="Cullen D."/>
            <person name="Hibbett D.S."/>
            <person name="Grigoriev I.V."/>
        </authorList>
    </citation>
    <scope>NUCLEOTIDE SEQUENCE [LARGE SCALE GENOMIC DNA]</scope>
    <source>
        <strain evidence="8">FD-172 SS1</strain>
    </source>
</reference>
<dbReference type="AlphaFoldDB" id="A0A067MIR7"/>
<evidence type="ECO:0000256" key="3">
    <source>
        <dbReference type="ARBA" id="ARBA00022946"/>
    </source>
</evidence>
<keyword evidence="5" id="KW-0472">Membrane</keyword>
<dbReference type="EMBL" id="KL198058">
    <property type="protein sequence ID" value="KDQ11451.1"/>
    <property type="molecule type" value="Genomic_DNA"/>
</dbReference>
<keyword evidence="8" id="KW-1185">Reference proteome</keyword>
<dbReference type="PANTHER" id="PTHR21181">
    <property type="match status" value="1"/>
</dbReference>